<evidence type="ECO:0000313" key="1">
    <source>
        <dbReference type="EMBL" id="AIF14598.1"/>
    </source>
</evidence>
<protein>
    <submittedName>
        <fullName evidence="1">Uncharacterized protein</fullName>
    </submittedName>
</protein>
<sequence>MADLALDVIRKNVAYQNTVDIWIAMCQEHNVDWNNTEMYKKFIAYLLQTKLTMKKFPLCIKESGGNFERGHDKTEFGEKLSESNDENSAVYTIKLNDTAMNIIREFKA</sequence>
<dbReference type="EMBL" id="KF901005">
    <property type="protein sequence ID" value="AIF14598.1"/>
    <property type="molecule type" value="Genomic_DNA"/>
</dbReference>
<dbReference type="AlphaFoldDB" id="A0A075HKU9"/>
<proteinExistence type="predicted"/>
<name>A0A075HKU9_9ARCH</name>
<reference evidence="1" key="1">
    <citation type="journal article" date="2014" name="Genome Biol. Evol.">
        <title>Pangenome evidence for extensive interdomain horizontal transfer affecting lineage core and shell genes in uncultured planktonic thaumarchaeota and euryarchaeota.</title>
        <authorList>
            <person name="Deschamps P."/>
            <person name="Zivanovic Y."/>
            <person name="Moreira D."/>
            <person name="Rodriguez-Valera F."/>
            <person name="Lopez-Garcia P."/>
        </authorList>
    </citation>
    <scope>NUCLEOTIDE SEQUENCE</scope>
</reference>
<accession>A0A075HKU9</accession>
<organism evidence="1">
    <name type="scientific">uncultured marine thaumarchaeote KM3_67_E08</name>
    <dbReference type="NCBI Taxonomy" id="1456237"/>
    <lineage>
        <taxon>Archaea</taxon>
        <taxon>Nitrososphaerota</taxon>
        <taxon>environmental samples</taxon>
    </lineage>
</organism>